<organism evidence="2 5">
    <name type="scientific">Rhizobium ruizarguesonis</name>
    <dbReference type="NCBI Taxonomy" id="2081791"/>
    <lineage>
        <taxon>Bacteria</taxon>
        <taxon>Pseudomonadati</taxon>
        <taxon>Pseudomonadota</taxon>
        <taxon>Alphaproteobacteria</taxon>
        <taxon>Hyphomicrobiales</taxon>
        <taxon>Rhizobiaceae</taxon>
        <taxon>Rhizobium/Agrobacterium group</taxon>
        <taxon>Rhizobium</taxon>
    </lineage>
</organism>
<dbReference type="Gene3D" id="2.60.120.600">
    <property type="entry name" value="Domain of unknown function DUF1214, C-terminal domain"/>
    <property type="match status" value="1"/>
</dbReference>
<keyword evidence="3" id="KW-0614">Plasmid</keyword>
<dbReference type="Pfam" id="PF06742">
    <property type="entry name" value="DUF1214"/>
    <property type="match status" value="1"/>
</dbReference>
<dbReference type="Proteomes" id="UP000661163">
    <property type="component" value="Unassembled WGS sequence"/>
</dbReference>
<dbReference type="AlphaFoldDB" id="A0AAE4YUQ2"/>
<dbReference type="Proteomes" id="UP000291892">
    <property type="component" value="Unassembled WGS sequence"/>
</dbReference>
<dbReference type="EMBL" id="WUFC01000029">
    <property type="protein sequence ID" value="NEI51572.1"/>
    <property type="molecule type" value="Genomic_DNA"/>
</dbReference>
<dbReference type="InterPro" id="IPR010621">
    <property type="entry name" value="DUF1214"/>
</dbReference>
<evidence type="ECO:0000313" key="3">
    <source>
        <dbReference type="EMBL" id="TBF05698.1"/>
    </source>
</evidence>
<reference evidence="3 4" key="1">
    <citation type="submission" date="2019-02" db="EMBL/GenBank/DDBJ databases">
        <title>The genomic architecture of introgression among sibling species of bacteria.</title>
        <authorList>
            <person name="Cavassim M.I.A."/>
            <person name="Moeskjaer S."/>
            <person name="Moslemi C."/>
            <person name="Fields B."/>
            <person name="Bachmann A."/>
            <person name="Vilhjalmsson B."/>
            <person name="Schierup M.H."/>
            <person name="Young J.P.W."/>
            <person name="Andersen S.U."/>
        </authorList>
    </citation>
    <scope>NUCLEOTIDE SEQUENCE [LARGE SCALE GENOMIC DNA]</scope>
    <source>
        <strain evidence="3 4">SM42</strain>
        <plasmid evidence="3">pSM42_Rh02_Rh04</plasmid>
    </source>
</reference>
<feature type="domain" description="DUF1214" evidence="1">
    <location>
        <begin position="14"/>
        <end position="54"/>
    </location>
</feature>
<sequence>MIRATRLVCATAVAALNPFDGGKSYQLRLPPNIPVKDFWSVIAHDNQTRSMVQTD</sequence>
<geneLocation type="plasmid" evidence="3">
    <name>pSM42_Rh02_Rh04</name>
</geneLocation>
<name>A0AAE4YUQ2_9HYPH</name>
<dbReference type="EMBL" id="SIKX01000003">
    <property type="protein sequence ID" value="TBF05698.1"/>
    <property type="molecule type" value="Genomic_DNA"/>
</dbReference>
<evidence type="ECO:0000313" key="5">
    <source>
        <dbReference type="Proteomes" id="UP000661163"/>
    </source>
</evidence>
<evidence type="ECO:0000313" key="4">
    <source>
        <dbReference type="Proteomes" id="UP000291892"/>
    </source>
</evidence>
<dbReference type="SUPFAM" id="SSF160935">
    <property type="entry name" value="VPA0735-like"/>
    <property type="match status" value="1"/>
</dbReference>
<gene>
    <name evidence="3" type="ORF">ELG94_34295</name>
    <name evidence="2" type="ORF">GR217_28355</name>
</gene>
<comment type="caution">
    <text evidence="2">The sequence shown here is derived from an EMBL/GenBank/DDBJ whole genome shotgun (WGS) entry which is preliminary data.</text>
</comment>
<dbReference type="InterPro" id="IPR037049">
    <property type="entry name" value="DUF1214_C_sf"/>
</dbReference>
<evidence type="ECO:0000313" key="2">
    <source>
        <dbReference type="EMBL" id="NEI51572.1"/>
    </source>
</evidence>
<reference evidence="2 5" key="2">
    <citation type="submission" date="2019-12" db="EMBL/GenBank/DDBJ databases">
        <title>Rhizobium genotypes associated with high levels of biological nitrogen fixation by grain legumes in a temperate-maritime cropping system.</title>
        <authorList>
            <person name="Maluk M."/>
            <person name="Francesc Ferrando Molina F."/>
            <person name="Lopez Del Egido L."/>
            <person name="Lafos M."/>
            <person name="Langarica-Fuentes A."/>
            <person name="Gebre Yohannes G."/>
            <person name="Young M.W."/>
            <person name="Martin P."/>
            <person name="Gantlett R."/>
            <person name="Kenicer G."/>
            <person name="Hawes C."/>
            <person name="Begg G.S."/>
            <person name="Quilliam R.S."/>
            <person name="Squire G.R."/>
            <person name="Poole P.S."/>
            <person name="Young P.W."/>
            <person name="Iannetta P.M."/>
            <person name="James E.K."/>
        </authorList>
    </citation>
    <scope>NUCLEOTIDE SEQUENCE [LARGE SCALE GENOMIC DNA]</scope>
    <source>
        <strain evidence="2 5">JHI985</strain>
    </source>
</reference>
<accession>A0AAE4YUQ2</accession>
<protein>
    <submittedName>
        <fullName evidence="2">DUF1214 domain-containing protein</fullName>
    </submittedName>
</protein>
<evidence type="ECO:0000259" key="1">
    <source>
        <dbReference type="Pfam" id="PF06742"/>
    </source>
</evidence>
<proteinExistence type="predicted"/>